<evidence type="ECO:0000313" key="2">
    <source>
        <dbReference type="Proteomes" id="UP000814140"/>
    </source>
</evidence>
<protein>
    <submittedName>
        <fullName evidence="1">FAD/NAD-P-binding domain-containing protein</fullName>
    </submittedName>
</protein>
<dbReference type="Proteomes" id="UP000814140">
    <property type="component" value="Unassembled WGS sequence"/>
</dbReference>
<name>A0ACB8SKD9_9AGAM</name>
<evidence type="ECO:0000313" key="1">
    <source>
        <dbReference type="EMBL" id="KAI0056682.1"/>
    </source>
</evidence>
<reference evidence="1" key="1">
    <citation type="submission" date="2021-03" db="EMBL/GenBank/DDBJ databases">
        <authorList>
            <consortium name="DOE Joint Genome Institute"/>
            <person name="Ahrendt S."/>
            <person name="Looney B.P."/>
            <person name="Miyauchi S."/>
            <person name="Morin E."/>
            <person name="Drula E."/>
            <person name="Courty P.E."/>
            <person name="Chicoki N."/>
            <person name="Fauchery L."/>
            <person name="Kohler A."/>
            <person name="Kuo A."/>
            <person name="Labutti K."/>
            <person name="Pangilinan J."/>
            <person name="Lipzen A."/>
            <person name="Riley R."/>
            <person name="Andreopoulos W."/>
            <person name="He G."/>
            <person name="Johnson J."/>
            <person name="Barry K.W."/>
            <person name="Grigoriev I.V."/>
            <person name="Nagy L."/>
            <person name="Hibbett D."/>
            <person name="Henrissat B."/>
            <person name="Matheny P.B."/>
            <person name="Labbe J."/>
            <person name="Martin F."/>
        </authorList>
    </citation>
    <scope>NUCLEOTIDE SEQUENCE</scope>
    <source>
        <strain evidence="1">HHB10654</strain>
    </source>
</reference>
<organism evidence="1 2">
    <name type="scientific">Artomyces pyxidatus</name>
    <dbReference type="NCBI Taxonomy" id="48021"/>
    <lineage>
        <taxon>Eukaryota</taxon>
        <taxon>Fungi</taxon>
        <taxon>Dikarya</taxon>
        <taxon>Basidiomycota</taxon>
        <taxon>Agaricomycotina</taxon>
        <taxon>Agaricomycetes</taxon>
        <taxon>Russulales</taxon>
        <taxon>Auriscalpiaceae</taxon>
        <taxon>Artomyces</taxon>
    </lineage>
</organism>
<comment type="caution">
    <text evidence="1">The sequence shown here is derived from an EMBL/GenBank/DDBJ whole genome shotgun (WGS) entry which is preliminary data.</text>
</comment>
<sequence>MDADGNFDVVIFGTGITESIAAAALSKAGLKVAHLDSNAYYGGDEASLTLEELAQWADSRQPAAAQTSPYLSEQRNKFTSITRSSTIPDHPRQYSVSLAPSLITSVGPLITSLVSSGVSRYGGYRLLERVGLYDSAVGIRNVPGSKEDVFKSQEMSLLDKRRLMRFLMFASGDFEDKKELLGHQDSPFIEFLRTAFSLGKEVSEAIAYALAFCTSSTDPTLTALQRLRSYLRSSGRYGSSPFLVGHYGGLGEIAQGFCRVSAVNSGVYILDRPIRSIISSSNSVENTATPTGDFSPSRRDKYVVELEDFPEPMTADLIISSASLLPEGLRETAHFLPQQTSSTVLSRARCIAIIDRPISFPTSLRADEDPSPEPASVADTNPVPSVDNSPVDTSVVVFPPSSLEGGSSTSAVHAFITGQGSMSAPQGKYIVYLSVPMDETQDTLPETILNPYLDAILSLTVSPSPEASIPPTPLFTLFYAEHPSERTQSTSTENKSSTVLVSPPISTALSETSDAASDAAEVLFFKAIEILKARRREAWTVREGSVEAGSGGDVFEELKFWPPLDGDPEEEAGEW</sequence>
<proteinExistence type="predicted"/>
<dbReference type="EMBL" id="MU277260">
    <property type="protein sequence ID" value="KAI0056682.1"/>
    <property type="molecule type" value="Genomic_DNA"/>
</dbReference>
<accession>A0ACB8SKD9</accession>
<reference evidence="1" key="2">
    <citation type="journal article" date="2022" name="New Phytol.">
        <title>Evolutionary transition to the ectomycorrhizal habit in the genomes of a hyperdiverse lineage of mushroom-forming fungi.</title>
        <authorList>
            <person name="Looney B."/>
            <person name="Miyauchi S."/>
            <person name="Morin E."/>
            <person name="Drula E."/>
            <person name="Courty P.E."/>
            <person name="Kohler A."/>
            <person name="Kuo A."/>
            <person name="LaButti K."/>
            <person name="Pangilinan J."/>
            <person name="Lipzen A."/>
            <person name="Riley R."/>
            <person name="Andreopoulos W."/>
            <person name="He G."/>
            <person name="Johnson J."/>
            <person name="Nolan M."/>
            <person name="Tritt A."/>
            <person name="Barry K.W."/>
            <person name="Grigoriev I.V."/>
            <person name="Nagy L.G."/>
            <person name="Hibbett D."/>
            <person name="Henrissat B."/>
            <person name="Matheny P.B."/>
            <person name="Labbe J."/>
            <person name="Martin F.M."/>
        </authorList>
    </citation>
    <scope>NUCLEOTIDE SEQUENCE</scope>
    <source>
        <strain evidence="1">HHB10654</strain>
    </source>
</reference>
<gene>
    <name evidence="1" type="ORF">BV25DRAFT_1976997</name>
</gene>
<keyword evidence="2" id="KW-1185">Reference proteome</keyword>